<reference evidence="2" key="1">
    <citation type="submission" date="2023-04" db="EMBL/GenBank/DDBJ databases">
        <authorList>
            <person name="Vijverberg K."/>
            <person name="Xiong W."/>
            <person name="Schranz E."/>
        </authorList>
    </citation>
    <scope>NUCLEOTIDE SEQUENCE</scope>
</reference>
<evidence type="ECO:0000313" key="3">
    <source>
        <dbReference type="Proteomes" id="UP001177003"/>
    </source>
</evidence>
<keyword evidence="3" id="KW-1185">Reference proteome</keyword>
<sequence length="121" mass="13406">MEVSSGVNILITQTEPQNSGKMVLLDKLLPKLKERDSRVLIFSQDRAHRIGQKKEVQMFRFCTEEGCTVDVTVRTQIQSEAMQSGLAMQHLGDLLLELGRTMPTLHIGESPVDGIAPKVGC</sequence>
<proteinExistence type="predicted"/>
<dbReference type="EMBL" id="OX465081">
    <property type="protein sequence ID" value="CAI9286889.1"/>
    <property type="molecule type" value="Genomic_DNA"/>
</dbReference>
<evidence type="ECO:0000256" key="1">
    <source>
        <dbReference type="ARBA" id="ARBA00023242"/>
    </source>
</evidence>
<accession>A0AA35Z6K3</accession>
<dbReference type="AlphaFoldDB" id="A0AA35Z6K3"/>
<dbReference type="Proteomes" id="UP001177003">
    <property type="component" value="Chromosome 5"/>
</dbReference>
<organism evidence="2 3">
    <name type="scientific">Lactuca saligna</name>
    <name type="common">Willowleaf lettuce</name>
    <dbReference type="NCBI Taxonomy" id="75948"/>
    <lineage>
        <taxon>Eukaryota</taxon>
        <taxon>Viridiplantae</taxon>
        <taxon>Streptophyta</taxon>
        <taxon>Embryophyta</taxon>
        <taxon>Tracheophyta</taxon>
        <taxon>Spermatophyta</taxon>
        <taxon>Magnoliopsida</taxon>
        <taxon>eudicotyledons</taxon>
        <taxon>Gunneridae</taxon>
        <taxon>Pentapetalae</taxon>
        <taxon>asterids</taxon>
        <taxon>campanulids</taxon>
        <taxon>Asterales</taxon>
        <taxon>Asteraceae</taxon>
        <taxon>Cichorioideae</taxon>
        <taxon>Cichorieae</taxon>
        <taxon>Lactucinae</taxon>
        <taxon>Lactuca</taxon>
    </lineage>
</organism>
<dbReference type="Gene3D" id="3.40.50.300">
    <property type="entry name" value="P-loop containing nucleotide triphosphate hydrolases"/>
    <property type="match status" value="2"/>
</dbReference>
<keyword evidence="1" id="KW-0539">Nucleus</keyword>
<name>A0AA35Z6K3_LACSI</name>
<gene>
    <name evidence="2" type="ORF">LSALG_LOCUS26284</name>
</gene>
<protein>
    <submittedName>
        <fullName evidence="2">Uncharacterized protein</fullName>
    </submittedName>
</protein>
<evidence type="ECO:0000313" key="2">
    <source>
        <dbReference type="EMBL" id="CAI9286889.1"/>
    </source>
</evidence>
<dbReference type="PANTHER" id="PTHR45623">
    <property type="entry name" value="CHROMODOMAIN-HELICASE-DNA-BINDING PROTEIN 3-RELATED-RELATED"/>
    <property type="match status" value="1"/>
</dbReference>
<dbReference type="InterPro" id="IPR027417">
    <property type="entry name" value="P-loop_NTPase"/>
</dbReference>